<name>A0A7S2S026_9STRA</name>
<evidence type="ECO:0008006" key="3">
    <source>
        <dbReference type="Google" id="ProtNLM"/>
    </source>
</evidence>
<dbReference type="CDD" id="cd20404">
    <property type="entry name" value="Tudor_Agenet_AtEML-like"/>
    <property type="match status" value="1"/>
</dbReference>
<protein>
    <recommendedName>
        <fullName evidence="3">Tudor domain-containing protein</fullName>
    </recommendedName>
</protein>
<dbReference type="Gene3D" id="2.30.30.140">
    <property type="match status" value="1"/>
</dbReference>
<proteinExistence type="predicted"/>
<feature type="compositionally biased region" description="Basic residues" evidence="1">
    <location>
        <begin position="675"/>
        <end position="691"/>
    </location>
</feature>
<feature type="region of interest" description="Disordered" evidence="1">
    <location>
        <begin position="671"/>
        <end position="691"/>
    </location>
</feature>
<feature type="compositionally biased region" description="Basic and acidic residues" evidence="1">
    <location>
        <begin position="516"/>
        <end position="544"/>
    </location>
</feature>
<organism evidence="2">
    <name type="scientific">Mucochytrium quahogii</name>
    <dbReference type="NCBI Taxonomy" id="96639"/>
    <lineage>
        <taxon>Eukaryota</taxon>
        <taxon>Sar</taxon>
        <taxon>Stramenopiles</taxon>
        <taxon>Bigyra</taxon>
        <taxon>Labyrinthulomycetes</taxon>
        <taxon>Thraustochytrida</taxon>
        <taxon>Thraustochytriidae</taxon>
        <taxon>Mucochytrium</taxon>
    </lineage>
</organism>
<feature type="compositionally biased region" description="Basic and acidic residues" evidence="1">
    <location>
        <begin position="314"/>
        <end position="323"/>
    </location>
</feature>
<evidence type="ECO:0000313" key="2">
    <source>
        <dbReference type="EMBL" id="CAD9685533.1"/>
    </source>
</evidence>
<feature type="compositionally biased region" description="Polar residues" evidence="1">
    <location>
        <begin position="455"/>
        <end position="468"/>
    </location>
</feature>
<feature type="compositionally biased region" description="Basic residues" evidence="1">
    <location>
        <begin position="441"/>
        <end position="450"/>
    </location>
</feature>
<sequence>MDMMNGLPGLNGDTQRLLMPCFFSEQAEVELSRRLATMVLSVLTGQTNVMLAQCDPHARFALSLLSQDQVVLFSTVQNNINSGALAVSEKAYALCVGSGASMQDARVYADGVFQTQVAQAVGLLGTELQGLLYKRVHAMVANLKEMLLSSAPVPQPQTAPVLSQQLLAQKRHAGSDSSDFTDEEPGTSMKSENTTQKKKGKREQDSGLGLLYNLGVSELEKRWSAQVLVGERVQIQWEAFWYPCRVKGYSKRSGISRVVYETSGITEDVLMLENGVAKSPDQEDEFAWRIPSETENTVADLMEHLIKETIRKDRSDRARETMRLRNIKRQNRKQGPTSSGFDAPLEEEEKQAAEAFHVLKDLVSPRACKALEAFEDFSMAEPKIKKKGSKGSTTSGSGSITCPIAKPLWKEASSSSDDNIVFSKDKDLVTKSARKEEGGKPRGRPGHKPKKAELTSKQTNRPIANTKANTKRRKTELEKLLPEPVCVGNRRISNGQQSDEEQVKNEEVHLPLTLENKPDQCSKPENTDVSEEAKGAKIKQEETSTKTPQRKGRRRNELEKLLPVPVKRAVVKRRRLNELEKLLPPPVTLEKSKPEDDENEPITCNTFIVKKDREGKNKCGNAAHITTPRKKYKRRLNELEKLLPPPVPRNEDDHVEKEEKITERKPIIRNGDHQKAKKAATTKVATPKKQKRRLNELEKLLPSPVIVAKESRSATNGSTTRKDVPSSKKQVPVQSHTVERRKTRRSSATIAPIAKSRKKRTCTEAPPVLNGNRKDPFGQEAVGRRLRVFWPLEKRYFSGIVKEFSRSVMRYLVKYDDGDVEWISFEKELLIWEV</sequence>
<gene>
    <name evidence="2" type="ORF">QSP1433_LOCUS8837</name>
</gene>
<reference evidence="2" key="1">
    <citation type="submission" date="2021-01" db="EMBL/GenBank/DDBJ databases">
        <authorList>
            <person name="Corre E."/>
            <person name="Pelletier E."/>
            <person name="Niang G."/>
            <person name="Scheremetjew M."/>
            <person name="Finn R."/>
            <person name="Kale V."/>
            <person name="Holt S."/>
            <person name="Cochrane G."/>
            <person name="Meng A."/>
            <person name="Brown T."/>
            <person name="Cohen L."/>
        </authorList>
    </citation>
    <scope>NUCLEOTIDE SEQUENCE</scope>
    <source>
        <strain evidence="2">NY070348D</strain>
    </source>
</reference>
<feature type="region of interest" description="Disordered" evidence="1">
    <location>
        <begin position="314"/>
        <end position="342"/>
    </location>
</feature>
<evidence type="ECO:0000256" key="1">
    <source>
        <dbReference type="SAM" id="MobiDB-lite"/>
    </source>
</evidence>
<feature type="region of interest" description="Disordered" evidence="1">
    <location>
        <begin position="173"/>
        <end position="202"/>
    </location>
</feature>
<feature type="compositionally biased region" description="Polar residues" evidence="1">
    <location>
        <begin position="727"/>
        <end position="736"/>
    </location>
</feature>
<dbReference type="AlphaFoldDB" id="A0A7S2S026"/>
<feature type="compositionally biased region" description="Basic and acidic residues" evidence="1">
    <location>
        <begin position="423"/>
        <end position="440"/>
    </location>
</feature>
<accession>A0A7S2S026</accession>
<feature type="region of interest" description="Disordered" evidence="1">
    <location>
        <begin position="421"/>
        <end position="560"/>
    </location>
</feature>
<feature type="region of interest" description="Disordered" evidence="1">
    <location>
        <begin position="709"/>
        <end position="747"/>
    </location>
</feature>
<dbReference type="EMBL" id="HBHK01014073">
    <property type="protein sequence ID" value="CAD9685533.1"/>
    <property type="molecule type" value="Transcribed_RNA"/>
</dbReference>